<sequence length="204" mass="21123">MDRSLEGIFVLRRLVVLCAAVTTLSACSGGTTTSAAGEPGAAPSSAAAPAQVLKLGEPATIRGEGGQPLTVTPTGVYFYRGRTGDALRPAERWWAAVSIRVEATKAADRLPPGATGEWQVRQGSRTFTTVGGNAGNAPWVGRVGEGVEQVAPGDPQVAVKTFDIPKGGGELRWVTQGEPPVRWSMPGRTTGSGLDDVKAVMRVG</sequence>
<keyword evidence="1" id="KW-0732">Signal</keyword>
<proteinExistence type="predicted"/>
<evidence type="ECO:0000313" key="2">
    <source>
        <dbReference type="EMBL" id="RGA03650.1"/>
    </source>
</evidence>
<name>A0ABX9LIB6_9ACTN</name>
<protein>
    <submittedName>
        <fullName evidence="2">Uncharacterized protein</fullName>
    </submittedName>
</protein>
<evidence type="ECO:0000313" key="3">
    <source>
        <dbReference type="Proteomes" id="UP000262538"/>
    </source>
</evidence>
<dbReference type="EMBL" id="QFZU02000072">
    <property type="protein sequence ID" value="RGA03650.1"/>
    <property type="molecule type" value="Genomic_DNA"/>
</dbReference>
<comment type="caution">
    <text evidence="2">The sequence shown here is derived from an EMBL/GenBank/DDBJ whole genome shotgun (WGS) entry which is preliminary data.</text>
</comment>
<dbReference type="PROSITE" id="PS51257">
    <property type="entry name" value="PROKAR_LIPOPROTEIN"/>
    <property type="match status" value="1"/>
</dbReference>
<feature type="signal peptide" evidence="1">
    <location>
        <begin position="1"/>
        <end position="28"/>
    </location>
</feature>
<evidence type="ECO:0000256" key="1">
    <source>
        <dbReference type="SAM" id="SignalP"/>
    </source>
</evidence>
<accession>A0ABX9LIB6</accession>
<organism evidence="2 3">
    <name type="scientific">Microbispora triticiradicis</name>
    <dbReference type="NCBI Taxonomy" id="2200763"/>
    <lineage>
        <taxon>Bacteria</taxon>
        <taxon>Bacillati</taxon>
        <taxon>Actinomycetota</taxon>
        <taxon>Actinomycetes</taxon>
        <taxon>Streptosporangiales</taxon>
        <taxon>Streptosporangiaceae</taxon>
        <taxon>Microbispora</taxon>
    </lineage>
</organism>
<keyword evidence="3" id="KW-1185">Reference proteome</keyword>
<feature type="chain" id="PRO_5047192462" evidence="1">
    <location>
        <begin position="29"/>
        <end position="204"/>
    </location>
</feature>
<reference evidence="2 3" key="1">
    <citation type="submission" date="2018-08" db="EMBL/GenBank/DDBJ databases">
        <title>Microbispora. triticiradicis sp. nov., a novel actinomycete isolated from the root of wheat (Triticum aestivum L.)).</title>
        <authorList>
            <person name="Han C."/>
        </authorList>
    </citation>
    <scope>NUCLEOTIDE SEQUENCE [LARGE SCALE GENOMIC DNA]</scope>
    <source>
        <strain evidence="2 3">NEAU-HRDPA2-9</strain>
    </source>
</reference>
<gene>
    <name evidence="2" type="ORF">DI270_017310</name>
</gene>
<dbReference type="Proteomes" id="UP000262538">
    <property type="component" value="Unassembled WGS sequence"/>
</dbReference>